<dbReference type="InterPro" id="IPR044846">
    <property type="entry name" value="GH10"/>
</dbReference>
<keyword evidence="3" id="KW-0119">Carbohydrate metabolism</keyword>
<dbReference type="PANTHER" id="PTHR31490:SF1">
    <property type="entry name" value="ENDO-1,4-BETA-XYLANASE 1"/>
    <property type="match status" value="1"/>
</dbReference>
<keyword evidence="4" id="KW-0624">Polysaccharide degradation</keyword>
<keyword evidence="7" id="KW-1185">Reference proteome</keyword>
<evidence type="ECO:0000313" key="7">
    <source>
        <dbReference type="Proteomes" id="UP000838412"/>
    </source>
</evidence>
<keyword evidence="2" id="KW-0378">Hydrolase</keyword>
<dbReference type="InterPro" id="IPR001000">
    <property type="entry name" value="GH10_dom"/>
</dbReference>
<comment type="similarity">
    <text evidence="1">Belongs to the glycosyl hydrolase 10 (cellulase F) family.</text>
</comment>
<dbReference type="GO" id="GO:0000272">
    <property type="term" value="P:polysaccharide catabolic process"/>
    <property type="evidence" value="ECO:0007669"/>
    <property type="project" value="UniProtKB-KW"/>
</dbReference>
<dbReference type="EMBL" id="OV696687">
    <property type="protein sequence ID" value="CAH1253931.1"/>
    <property type="molecule type" value="Genomic_DNA"/>
</dbReference>
<reference evidence="6" key="1">
    <citation type="submission" date="2022-01" db="EMBL/GenBank/DDBJ databases">
        <authorList>
            <person name="Braso-Vives M."/>
        </authorList>
    </citation>
    <scope>NUCLEOTIDE SEQUENCE</scope>
</reference>
<name>A0A8J9ZIM7_BRALA</name>
<dbReference type="Pfam" id="PF00331">
    <property type="entry name" value="Glyco_hydro_10"/>
    <property type="match status" value="1"/>
</dbReference>
<feature type="domain" description="GH10" evidence="5">
    <location>
        <begin position="21"/>
        <end position="283"/>
    </location>
</feature>
<evidence type="ECO:0000259" key="5">
    <source>
        <dbReference type="SMART" id="SM00633"/>
    </source>
</evidence>
<dbReference type="SUPFAM" id="SSF51445">
    <property type="entry name" value="(Trans)glycosidases"/>
    <property type="match status" value="1"/>
</dbReference>
<evidence type="ECO:0000256" key="1">
    <source>
        <dbReference type="ARBA" id="ARBA00007495"/>
    </source>
</evidence>
<accession>A0A8J9ZIM7</accession>
<evidence type="ECO:0000256" key="3">
    <source>
        <dbReference type="ARBA" id="ARBA00023277"/>
    </source>
</evidence>
<dbReference type="OrthoDB" id="1650875at2759"/>
<protein>
    <submittedName>
        <fullName evidence="6">Hypp1276 protein</fullName>
    </submittedName>
</protein>
<dbReference type="Gene3D" id="3.20.20.80">
    <property type="entry name" value="Glycosidases"/>
    <property type="match status" value="1"/>
</dbReference>
<dbReference type="PRINTS" id="PR00134">
    <property type="entry name" value="GLHYDRLASE10"/>
</dbReference>
<gene>
    <name evidence="6" type="primary">Hypp1276</name>
    <name evidence="6" type="ORF">BLAG_LOCUS13526</name>
</gene>
<dbReference type="SMART" id="SM00633">
    <property type="entry name" value="Glyco_10"/>
    <property type="match status" value="1"/>
</dbReference>
<sequence>MPASGSGVGIFVAVRIRLIRLLIRQGQLTFDWADPTIALLVSRGIPIRGHNVFWGTGDTHVPTWLPAYSGSELEQKCWKRVDDVVGRYAGRLQHWDINNEMLHGNFFVEKTGNPQIRYEMFQKVKEKDPGVKLFLNDYGVINSGAMTQAYVHQAEEFLANGAPVDAIGAQGHFKSRPDPVLLKSRLDLLATAGLAIWVTEMTVAELDELERATGYEDALRVTFSHPALNEAGRRWRQLVFTDWRTNLSLHHGTTTPAGQEYDFRGFHGNYEIKVKFHGQVAATKTFSLTPGDGPMVVDIDMPNDVIVG</sequence>
<dbReference type="GO" id="GO:0031176">
    <property type="term" value="F:endo-1,4-beta-xylanase activity"/>
    <property type="evidence" value="ECO:0007669"/>
    <property type="project" value="UniProtKB-ARBA"/>
</dbReference>
<dbReference type="AlphaFoldDB" id="A0A8J9ZIM7"/>
<evidence type="ECO:0000313" key="6">
    <source>
        <dbReference type="EMBL" id="CAH1253931.1"/>
    </source>
</evidence>
<organism evidence="6 7">
    <name type="scientific">Branchiostoma lanceolatum</name>
    <name type="common">Common lancelet</name>
    <name type="synonym">Amphioxus lanceolatum</name>
    <dbReference type="NCBI Taxonomy" id="7740"/>
    <lineage>
        <taxon>Eukaryota</taxon>
        <taxon>Metazoa</taxon>
        <taxon>Chordata</taxon>
        <taxon>Cephalochordata</taxon>
        <taxon>Leptocardii</taxon>
        <taxon>Amphioxiformes</taxon>
        <taxon>Branchiostomatidae</taxon>
        <taxon>Branchiostoma</taxon>
    </lineage>
</organism>
<evidence type="ECO:0000256" key="2">
    <source>
        <dbReference type="ARBA" id="ARBA00022801"/>
    </source>
</evidence>
<dbReference type="Proteomes" id="UP000838412">
    <property type="component" value="Chromosome 2"/>
</dbReference>
<dbReference type="InterPro" id="IPR017853">
    <property type="entry name" value="GH"/>
</dbReference>
<dbReference type="PANTHER" id="PTHR31490">
    <property type="entry name" value="GLYCOSYL HYDROLASE"/>
    <property type="match status" value="1"/>
</dbReference>
<evidence type="ECO:0000256" key="4">
    <source>
        <dbReference type="ARBA" id="ARBA00023326"/>
    </source>
</evidence>
<proteinExistence type="inferred from homology"/>